<dbReference type="Pfam" id="PF00668">
    <property type="entry name" value="Condensation"/>
    <property type="match status" value="2"/>
</dbReference>
<evidence type="ECO:0000256" key="6">
    <source>
        <dbReference type="SAM" id="MobiDB-lite"/>
    </source>
</evidence>
<dbReference type="InterPro" id="IPR036736">
    <property type="entry name" value="ACP-like_sf"/>
</dbReference>
<dbReference type="Proteomes" id="UP000469670">
    <property type="component" value="Unassembled WGS sequence"/>
</dbReference>
<keyword evidence="3" id="KW-0597">Phosphoprotein</keyword>
<dbReference type="PROSITE" id="PS00012">
    <property type="entry name" value="PHOSPHOPANTETHEINE"/>
    <property type="match status" value="1"/>
</dbReference>
<organism evidence="8 9">
    <name type="scientific">Streptomyces parvus</name>
    <dbReference type="NCBI Taxonomy" id="66428"/>
    <lineage>
        <taxon>Bacteria</taxon>
        <taxon>Bacillati</taxon>
        <taxon>Actinomycetota</taxon>
        <taxon>Actinomycetes</taxon>
        <taxon>Kitasatosporales</taxon>
        <taxon>Streptomycetaceae</taxon>
        <taxon>Streptomyces</taxon>
    </lineage>
</organism>
<evidence type="ECO:0000259" key="7">
    <source>
        <dbReference type="PROSITE" id="PS50075"/>
    </source>
</evidence>
<dbReference type="InterPro" id="IPR023213">
    <property type="entry name" value="CAT-like_dom_sf"/>
</dbReference>
<dbReference type="Gene3D" id="3.40.50.12780">
    <property type="entry name" value="N-terminal domain of ligase-like"/>
    <property type="match status" value="1"/>
</dbReference>
<dbReference type="GO" id="GO:0031177">
    <property type="term" value="F:phosphopantetheine binding"/>
    <property type="evidence" value="ECO:0007669"/>
    <property type="project" value="InterPro"/>
</dbReference>
<dbReference type="GO" id="GO:0043041">
    <property type="term" value="P:amino acid activation for nonribosomal peptide biosynthetic process"/>
    <property type="evidence" value="ECO:0007669"/>
    <property type="project" value="TreeGrafter"/>
</dbReference>
<gene>
    <name evidence="8" type="ORF">G3I50_04465</name>
</gene>
<dbReference type="FunFam" id="2.30.38.10:FF:000001">
    <property type="entry name" value="Non-ribosomal peptide synthetase PvdI"/>
    <property type="match status" value="1"/>
</dbReference>
<name>A0A7K3RQN1_9ACTN</name>
<dbReference type="GO" id="GO:0044550">
    <property type="term" value="P:secondary metabolite biosynthetic process"/>
    <property type="evidence" value="ECO:0007669"/>
    <property type="project" value="TreeGrafter"/>
</dbReference>
<dbReference type="RefSeq" id="WP_164199982.1">
    <property type="nucleotide sequence ID" value="NZ_JAAGMP010000221.1"/>
</dbReference>
<evidence type="ECO:0000256" key="2">
    <source>
        <dbReference type="ARBA" id="ARBA00022450"/>
    </source>
</evidence>
<dbReference type="SUPFAM" id="SSF47336">
    <property type="entry name" value="ACP-like"/>
    <property type="match status" value="1"/>
</dbReference>
<evidence type="ECO:0000313" key="9">
    <source>
        <dbReference type="Proteomes" id="UP000469670"/>
    </source>
</evidence>
<evidence type="ECO:0000256" key="4">
    <source>
        <dbReference type="ARBA" id="ARBA00022737"/>
    </source>
</evidence>
<dbReference type="InterPro" id="IPR001242">
    <property type="entry name" value="Condensation_dom"/>
</dbReference>
<evidence type="ECO:0000256" key="1">
    <source>
        <dbReference type="ARBA" id="ARBA00001957"/>
    </source>
</evidence>
<dbReference type="Gene3D" id="1.10.1200.10">
    <property type="entry name" value="ACP-like"/>
    <property type="match status" value="1"/>
</dbReference>
<sequence length="1336" mass="142175">TSGSTGRPKGVLVEHRPVVDLIAWANACFATGPGDRVTQFASPSYDVTFCELANSLFSGSTLVIVPEEERAGAPLADFLNRAAITLAVIPPTVVASLPLDASLPEGMTLIVGTEALPPETVRTWARRHRLFNAYGPTEAVVNSATWEVPEEWTGGPVPIGPPDVNKRAYVLDSALRPVAPGVLGELYIGGPGLARGYLGRPVITADRFVADLYGPPGSRMYRTGDLARWNERGELEYAGRTDHQLKIRGFRVEPGEVEACLTAHPAIAQAVVTGHTDHRGVRRLVAHAVPAPGSDPRPADVIAWAAESLPDHMVPAAVVLLDALPLTAANKTDRSALPAPDFTATGGGTAPRTDREKELAALFAEILHLPEVGVEDSFFALGGDSISAIQLVGAARRRGLRLSPRDVFERRTVEQLAALARTVDDTAAPAERTARSAPLTPILRRLVERGGPISDYHQSTVLHTPAGATAEQLTAGLGRVLDHHDVLRARLTDHTLEIPAPGSETGPTPLTRIDAVETADADLLPTLRTEARAAARQLDPYAGAMVRAVWLDAGPDRGGLLALLIHHAVVDGVSWRILTQDLAVSLEAARHGRTAELPPVETSFADWAQGLEQAARTPERAAEAAHWTAVLGDGGAALPALDPAVDTLATVTTVPAGLAPEHTLPLLTDLPERFHTGPDAFLVTALALALAAWRGDTVPVLVDIEGHGRAEQLVPDAELSRTVGWFTAVHPVRLDLGGLGTPSGEGLADAVKRIKEQLGAAPDGGLGFGLLRHLDPELRDTLAALPEPRIAYNYLGRFGSSGGPEPSGPPTPWSPALTGSLGGGADDALPASHTLTLNASVVDGPRGPVLQAGFSFPGRLFETTEVERLAALWTTALQSLGRLLDDPQAGGHTPGDFPLVQVDQPEIDALEARAPLADLLPLSPLQAGLYFLTGFGAEGDGPDVYTTQTVLDLDGDLDTERLRRAGRALLARHPNLRAGFHGRRGADPLQVVPADAEIPVHAYDLASPDLSEGLRQGRAQNILAADRRRGFDLTAPPLLRLTAVRLGERRHLLAVTSHHILLDGWSGPLLVRDLLALYRGAPGPAPRPYRDYLLWLKGRDRARTQSLWQEALAGIDGPTRLVPEAAAMPAGTPERVDIPLPDDLVARVHAFARAQDVTVSTVLQTAWGLLLGRLTGRTDVTFGVTVSGRPADLDGAHDMIGLFINTVPTRLTVRPDQSLVSSVRELGSQQAVLMDHQYEPLAELQRLAGHRELFDTLVLFENFPVDAEQLRRTEEAAGLLVTGARGHDATHYPLVLVALPGRDRLALALDHRPELLTADQVAGIGAQLLSVLDQLV</sequence>
<keyword evidence="4" id="KW-0677">Repeat</keyword>
<dbReference type="Gene3D" id="3.30.559.10">
    <property type="entry name" value="Chloramphenicol acetyltransferase-like domain"/>
    <property type="match status" value="2"/>
</dbReference>
<dbReference type="SUPFAM" id="SSF52777">
    <property type="entry name" value="CoA-dependent acyltransferases"/>
    <property type="match status" value="4"/>
</dbReference>
<dbReference type="InterPro" id="IPR000873">
    <property type="entry name" value="AMP-dep_synth/lig_dom"/>
</dbReference>
<dbReference type="GO" id="GO:0017000">
    <property type="term" value="P:antibiotic biosynthetic process"/>
    <property type="evidence" value="ECO:0007669"/>
    <property type="project" value="UniProtKB-KW"/>
</dbReference>
<dbReference type="GO" id="GO:0003824">
    <property type="term" value="F:catalytic activity"/>
    <property type="evidence" value="ECO:0007669"/>
    <property type="project" value="InterPro"/>
</dbReference>
<dbReference type="PROSITE" id="PS50075">
    <property type="entry name" value="CARRIER"/>
    <property type="match status" value="1"/>
</dbReference>
<dbReference type="InterPro" id="IPR042099">
    <property type="entry name" value="ANL_N_sf"/>
</dbReference>
<keyword evidence="2" id="KW-0596">Phosphopantetheine</keyword>
<dbReference type="InterPro" id="IPR025110">
    <property type="entry name" value="AMP-bd_C"/>
</dbReference>
<proteinExistence type="predicted"/>
<feature type="domain" description="Carrier" evidence="7">
    <location>
        <begin position="350"/>
        <end position="424"/>
    </location>
</feature>
<dbReference type="InterPro" id="IPR006162">
    <property type="entry name" value="Ppantetheine_attach_site"/>
</dbReference>
<dbReference type="PANTHER" id="PTHR45527">
    <property type="entry name" value="NONRIBOSOMAL PEPTIDE SYNTHETASE"/>
    <property type="match status" value="1"/>
</dbReference>
<comment type="caution">
    <text evidence="8">The sequence shown here is derived from an EMBL/GenBank/DDBJ whole genome shotgun (WGS) entry which is preliminary data.</text>
</comment>
<dbReference type="InterPro" id="IPR020806">
    <property type="entry name" value="PKS_PP-bd"/>
</dbReference>
<dbReference type="InterPro" id="IPR010060">
    <property type="entry name" value="NRPS_synth"/>
</dbReference>
<keyword evidence="5" id="KW-0045">Antibiotic biosynthesis</keyword>
<dbReference type="InterPro" id="IPR009081">
    <property type="entry name" value="PP-bd_ACP"/>
</dbReference>
<dbReference type="CDD" id="cd19543">
    <property type="entry name" value="DCL_NRPS"/>
    <property type="match status" value="1"/>
</dbReference>
<feature type="non-terminal residue" evidence="8">
    <location>
        <position position="1"/>
    </location>
</feature>
<protein>
    <submittedName>
        <fullName evidence="8">AMP-binding protein</fullName>
    </submittedName>
</protein>
<evidence type="ECO:0000313" key="8">
    <source>
        <dbReference type="EMBL" id="NEC17521.1"/>
    </source>
</evidence>
<dbReference type="FunFam" id="1.10.1200.10:FF:000005">
    <property type="entry name" value="Nonribosomal peptide synthetase 1"/>
    <property type="match status" value="1"/>
</dbReference>
<dbReference type="InterPro" id="IPR045851">
    <property type="entry name" value="AMP-bd_C_sf"/>
</dbReference>
<dbReference type="SUPFAM" id="SSF56801">
    <property type="entry name" value="Acetyl-CoA synthetase-like"/>
    <property type="match status" value="1"/>
</dbReference>
<dbReference type="PANTHER" id="PTHR45527:SF1">
    <property type="entry name" value="FATTY ACID SYNTHASE"/>
    <property type="match status" value="1"/>
</dbReference>
<dbReference type="GO" id="GO:0005737">
    <property type="term" value="C:cytoplasm"/>
    <property type="evidence" value="ECO:0007669"/>
    <property type="project" value="TreeGrafter"/>
</dbReference>
<dbReference type="Pfam" id="PF00501">
    <property type="entry name" value="AMP-binding"/>
    <property type="match status" value="1"/>
</dbReference>
<dbReference type="Pfam" id="PF13193">
    <property type="entry name" value="AMP-binding_C"/>
    <property type="match status" value="1"/>
</dbReference>
<reference evidence="8 9" key="1">
    <citation type="submission" date="2020-01" db="EMBL/GenBank/DDBJ databases">
        <title>Insect and environment-associated Actinomycetes.</title>
        <authorList>
            <person name="Currrie C."/>
            <person name="Chevrette M."/>
            <person name="Carlson C."/>
            <person name="Stubbendieck R."/>
            <person name="Wendt-Pienkowski E."/>
        </authorList>
    </citation>
    <scope>NUCLEOTIDE SEQUENCE [LARGE SCALE GENOMIC DNA]</scope>
    <source>
        <strain evidence="8 9">SID7590</strain>
    </source>
</reference>
<accession>A0A7K3RQN1</accession>
<dbReference type="Gene3D" id="3.30.300.30">
    <property type="match status" value="1"/>
</dbReference>
<evidence type="ECO:0000256" key="5">
    <source>
        <dbReference type="ARBA" id="ARBA00023194"/>
    </source>
</evidence>
<feature type="non-terminal residue" evidence="8">
    <location>
        <position position="1336"/>
    </location>
</feature>
<dbReference type="SMART" id="SM00823">
    <property type="entry name" value="PKS_PP"/>
    <property type="match status" value="1"/>
</dbReference>
<dbReference type="NCBIfam" id="TIGR01720">
    <property type="entry name" value="NRPS-para261"/>
    <property type="match status" value="1"/>
</dbReference>
<evidence type="ECO:0000256" key="3">
    <source>
        <dbReference type="ARBA" id="ARBA00022553"/>
    </source>
</evidence>
<dbReference type="EMBL" id="JAAGMP010000221">
    <property type="protein sequence ID" value="NEC17521.1"/>
    <property type="molecule type" value="Genomic_DNA"/>
</dbReference>
<dbReference type="Gene3D" id="3.30.559.30">
    <property type="entry name" value="Nonribosomal peptide synthetase, condensation domain"/>
    <property type="match status" value="2"/>
</dbReference>
<dbReference type="Pfam" id="PF00550">
    <property type="entry name" value="PP-binding"/>
    <property type="match status" value="1"/>
</dbReference>
<feature type="region of interest" description="Disordered" evidence="6">
    <location>
        <begin position="801"/>
        <end position="827"/>
    </location>
</feature>
<dbReference type="GO" id="GO:0008610">
    <property type="term" value="P:lipid biosynthetic process"/>
    <property type="evidence" value="ECO:0007669"/>
    <property type="project" value="UniProtKB-ARBA"/>
</dbReference>
<comment type="cofactor">
    <cofactor evidence="1">
        <name>pantetheine 4'-phosphate</name>
        <dbReference type="ChEBI" id="CHEBI:47942"/>
    </cofactor>
</comment>